<dbReference type="RefSeq" id="WP_179813142.1">
    <property type="nucleotide sequence ID" value="NZ_JACBZD010000001.1"/>
</dbReference>
<dbReference type="CDD" id="cd04189">
    <property type="entry name" value="G1P_TT_long"/>
    <property type="match status" value="1"/>
</dbReference>
<keyword evidence="2" id="KW-0808">Transferase</keyword>
<dbReference type="EMBL" id="JACBZD010000001">
    <property type="protein sequence ID" value="NYI04207.1"/>
    <property type="molecule type" value="Genomic_DNA"/>
</dbReference>
<keyword evidence="2" id="KW-0548">Nucleotidyltransferase</keyword>
<organism evidence="2 3">
    <name type="scientific">Allostreptomyces psammosilenae</name>
    <dbReference type="NCBI Taxonomy" id="1892865"/>
    <lineage>
        <taxon>Bacteria</taxon>
        <taxon>Bacillati</taxon>
        <taxon>Actinomycetota</taxon>
        <taxon>Actinomycetes</taxon>
        <taxon>Kitasatosporales</taxon>
        <taxon>Streptomycetaceae</taxon>
        <taxon>Allostreptomyces</taxon>
    </lineage>
</organism>
<dbReference type="Pfam" id="PF00483">
    <property type="entry name" value="NTP_transferase"/>
    <property type="match status" value="1"/>
</dbReference>
<dbReference type="AlphaFoldDB" id="A0A852ZRW8"/>
<keyword evidence="3" id="KW-1185">Reference proteome</keyword>
<sequence length="355" mass="37934">MKALVLAGGTGTRLRPFTHTSAKQLIPVAGKPVLCYGLEAIAAAGVHDVGLVVGDRGDEVREVVGDGARFGLRVTYVRQERPLGIAHALLTARDFLGEDDFLLYLGDTFVTGGLGELAERFRRERPDAQLLLSRVPDPTAFGVAELDESGEVLRLEEKPERPRSDLALVGVYFFTPAVHEAVRAIRPSARGELEITHAVQEMIERGLRVRATVGSGYWRDTGSVEDLLEVNRLVLEDVQPRIDGKVDADSSVVGRVRIAEGAVVRGSRIVGPVIIGAGAVVTDSYVGPHTSIGEGCRIDGSGIEYSVVLRDSRIDGVRLVTASLIGRNVTVTSSARPPGAQQLLLGDHSTVRVAG</sequence>
<accession>A0A852ZRW8</accession>
<dbReference type="InterPro" id="IPR029044">
    <property type="entry name" value="Nucleotide-diphossugar_trans"/>
</dbReference>
<dbReference type="PANTHER" id="PTHR42883">
    <property type="entry name" value="GLUCOSE-1-PHOSPHATE THYMIDYLTRANSFERASE"/>
    <property type="match status" value="1"/>
</dbReference>
<dbReference type="Gene3D" id="2.160.10.10">
    <property type="entry name" value="Hexapeptide repeat proteins"/>
    <property type="match status" value="1"/>
</dbReference>
<evidence type="ECO:0000313" key="3">
    <source>
        <dbReference type="Proteomes" id="UP000567795"/>
    </source>
</evidence>
<evidence type="ECO:0000313" key="2">
    <source>
        <dbReference type="EMBL" id="NYI04207.1"/>
    </source>
</evidence>
<dbReference type="SUPFAM" id="SSF53448">
    <property type="entry name" value="Nucleotide-diphospho-sugar transferases"/>
    <property type="match status" value="1"/>
</dbReference>
<evidence type="ECO:0000259" key="1">
    <source>
        <dbReference type="Pfam" id="PF00483"/>
    </source>
</evidence>
<dbReference type="EC" id="2.7.7.24" evidence="2"/>
<dbReference type="Proteomes" id="UP000567795">
    <property type="component" value="Unassembled WGS sequence"/>
</dbReference>
<dbReference type="Gene3D" id="3.90.550.10">
    <property type="entry name" value="Spore Coat Polysaccharide Biosynthesis Protein SpsA, Chain A"/>
    <property type="match status" value="1"/>
</dbReference>
<dbReference type="InterPro" id="IPR005835">
    <property type="entry name" value="NTP_transferase_dom"/>
</dbReference>
<reference evidence="2 3" key="1">
    <citation type="submission" date="2020-07" db="EMBL/GenBank/DDBJ databases">
        <title>Sequencing the genomes of 1000 actinobacteria strains.</title>
        <authorList>
            <person name="Klenk H.-P."/>
        </authorList>
    </citation>
    <scope>NUCLEOTIDE SEQUENCE [LARGE SCALE GENOMIC DNA]</scope>
    <source>
        <strain evidence="2 3">DSM 42178</strain>
    </source>
</reference>
<dbReference type="NCBIfam" id="TIGR01208">
    <property type="entry name" value="rmlA_long"/>
    <property type="match status" value="1"/>
</dbReference>
<comment type="caution">
    <text evidence="2">The sequence shown here is derived from an EMBL/GenBank/DDBJ whole genome shotgun (WGS) entry which is preliminary data.</text>
</comment>
<name>A0A852ZRW8_9ACTN</name>
<dbReference type="InterPro" id="IPR005908">
    <property type="entry name" value="G1P_thy_trans_l"/>
</dbReference>
<dbReference type="PANTHER" id="PTHR42883:SF2">
    <property type="entry name" value="THYMIDYLYLTRANSFERASE"/>
    <property type="match status" value="1"/>
</dbReference>
<proteinExistence type="predicted"/>
<gene>
    <name evidence="2" type="ORF">FHU37_001150</name>
</gene>
<protein>
    <submittedName>
        <fullName evidence="2">Glucose-1-phosphate thymidylyltransferase</fullName>
        <ecNumber evidence="2">2.7.7.24</ecNumber>
    </submittedName>
</protein>
<dbReference type="GO" id="GO:0008879">
    <property type="term" value="F:glucose-1-phosphate thymidylyltransferase activity"/>
    <property type="evidence" value="ECO:0007669"/>
    <property type="project" value="UniProtKB-EC"/>
</dbReference>
<feature type="domain" description="Nucleotidyl transferase" evidence="1">
    <location>
        <begin position="2"/>
        <end position="235"/>
    </location>
</feature>